<dbReference type="RefSeq" id="WP_245614113.1">
    <property type="nucleotide sequence ID" value="NZ_CCVW01000001.1"/>
</dbReference>
<dbReference type="SUPFAM" id="SSF52540">
    <property type="entry name" value="P-loop containing nucleoside triphosphate hydrolases"/>
    <property type="match status" value="1"/>
</dbReference>
<organism evidence="1 2">
    <name type="scientific">Legionella massiliensis</name>
    <dbReference type="NCBI Taxonomy" id="1034943"/>
    <lineage>
        <taxon>Bacteria</taxon>
        <taxon>Pseudomonadati</taxon>
        <taxon>Pseudomonadota</taxon>
        <taxon>Gammaproteobacteria</taxon>
        <taxon>Legionellales</taxon>
        <taxon>Legionellaceae</taxon>
        <taxon>Legionella</taxon>
    </lineage>
</organism>
<dbReference type="AlphaFoldDB" id="A0A078KS34"/>
<dbReference type="eggNOG" id="COG0645">
    <property type="taxonomic scope" value="Bacteria"/>
</dbReference>
<dbReference type="STRING" id="1034943.BN59_00040"/>
<dbReference type="Gene3D" id="3.40.50.300">
    <property type="entry name" value="P-loop containing nucleotide triphosphate hydrolases"/>
    <property type="match status" value="1"/>
</dbReference>
<reference evidence="1 2" key="1">
    <citation type="submission" date="2014-06" db="EMBL/GenBank/DDBJ databases">
        <authorList>
            <person name="Urmite Genomes Urmite Genomes"/>
        </authorList>
    </citation>
    <scope>NUCLEOTIDE SEQUENCE [LARGE SCALE GENOMIC DNA]</scope>
</reference>
<dbReference type="PANTHER" id="PTHR37807">
    <property type="entry name" value="OS07G0160300 PROTEIN"/>
    <property type="match status" value="1"/>
</dbReference>
<accession>A0A078KS34</accession>
<dbReference type="InterPro" id="IPR027417">
    <property type="entry name" value="P-loop_NTPase"/>
</dbReference>
<dbReference type="Proteomes" id="UP000044071">
    <property type="component" value="Unassembled WGS sequence"/>
</dbReference>
<keyword evidence="2" id="KW-1185">Reference proteome</keyword>
<evidence type="ECO:0000313" key="2">
    <source>
        <dbReference type="Proteomes" id="UP000044071"/>
    </source>
</evidence>
<dbReference type="Pfam" id="PF13671">
    <property type="entry name" value="AAA_33"/>
    <property type="match status" value="1"/>
</dbReference>
<dbReference type="PANTHER" id="PTHR37807:SF3">
    <property type="entry name" value="OS07G0160300 PROTEIN"/>
    <property type="match status" value="1"/>
</dbReference>
<proteinExistence type="predicted"/>
<dbReference type="EMBL" id="CCSB01000001">
    <property type="protein sequence ID" value="CDZ75782.1"/>
    <property type="molecule type" value="Genomic_DNA"/>
</dbReference>
<name>A0A078KS34_9GAMM</name>
<keyword evidence="1" id="KW-0418">Kinase</keyword>
<evidence type="ECO:0000313" key="1">
    <source>
        <dbReference type="EMBL" id="CDZ75782.1"/>
    </source>
</evidence>
<protein>
    <submittedName>
        <fullName evidence="1">Polynucleotide kinase</fullName>
    </submittedName>
</protein>
<keyword evidence="1" id="KW-0808">Transferase</keyword>
<dbReference type="GO" id="GO:0016301">
    <property type="term" value="F:kinase activity"/>
    <property type="evidence" value="ECO:0007669"/>
    <property type="project" value="UniProtKB-KW"/>
</dbReference>
<sequence>MNEPILIIFGGLPGTGKTTLSKELAKQLKAVYLRVDTIEQALINVSNILIGPEGYLISYALAQENLRLGLSVVADSVNPIELTRKDWQEVARSMAVKFVEIEIVCSDSIEHKRRVETRSSDIVGHRLPTWDEVKTRDYEQWDSVSLRIDTAEYSPDEAIKKIRTYIEGINLWQR</sequence>
<gene>
    <name evidence="1" type="ORF">BN59_00040</name>
</gene>